<dbReference type="Gene3D" id="3.50.4.10">
    <property type="entry name" value="Hepatocyte Growth Factor"/>
    <property type="match status" value="1"/>
</dbReference>
<organism evidence="3 4">
    <name type="scientific">Paralvinella palmiformis</name>
    <dbReference type="NCBI Taxonomy" id="53620"/>
    <lineage>
        <taxon>Eukaryota</taxon>
        <taxon>Metazoa</taxon>
        <taxon>Spiralia</taxon>
        <taxon>Lophotrochozoa</taxon>
        <taxon>Annelida</taxon>
        <taxon>Polychaeta</taxon>
        <taxon>Sedentaria</taxon>
        <taxon>Canalipalpata</taxon>
        <taxon>Terebellida</taxon>
        <taxon>Terebelliformia</taxon>
        <taxon>Alvinellidae</taxon>
        <taxon>Paralvinella</taxon>
    </lineage>
</organism>
<sequence length="380" mass="43512">MEIDVWLRMLLFTLSNVILTKEDYLEDDTRPIDRRGYHGYYDYLRTRQSPMFGNPASGLLSGNNYWDRLDSGGTAFSANQREDLIPQMDLDQLLDYLEGGILDPRGLGSRFPSEPSGPKELSLLTEILQDPDQLSVLAGLLQDRSDHPSGSGRYLSSTHKNGSLSEQQRKRVDMRHNGLGPNGHYDQYDGGQRSFMTTNKRRLSQEVGRSPTASVKDSARMSGLAIMPKTSYHHSISRKRGPHLTSSASLLDQTPVQIYQQESLGTYKNKKYSKSYADKRLEVYHPKYKKQRNQKSRSRKTEIISVVKGFYIDGGIRFKRRVRSFYSCKKVCREMPFCFAGDFNRHDRTCYLHNYQTACGSLKANEKLIHFKKVPCGKFC</sequence>
<feature type="chain" id="PRO_5042101216" description="Apple domain-containing protein" evidence="2">
    <location>
        <begin position="23"/>
        <end position="380"/>
    </location>
</feature>
<evidence type="ECO:0000256" key="1">
    <source>
        <dbReference type="SAM" id="MobiDB-lite"/>
    </source>
</evidence>
<reference evidence="3" key="1">
    <citation type="journal article" date="2023" name="Mol. Biol. Evol.">
        <title>Third-Generation Sequencing Reveals the Adaptive Role of the Epigenome in Three Deep-Sea Polychaetes.</title>
        <authorList>
            <person name="Perez M."/>
            <person name="Aroh O."/>
            <person name="Sun Y."/>
            <person name="Lan Y."/>
            <person name="Juniper S.K."/>
            <person name="Young C.R."/>
            <person name="Angers B."/>
            <person name="Qian P.Y."/>
        </authorList>
    </citation>
    <scope>NUCLEOTIDE SEQUENCE</scope>
    <source>
        <strain evidence="3">P08H-3</strain>
    </source>
</reference>
<dbReference type="EMBL" id="JAODUP010000098">
    <property type="protein sequence ID" value="KAK2162474.1"/>
    <property type="molecule type" value="Genomic_DNA"/>
</dbReference>
<keyword evidence="2" id="KW-0732">Signal</keyword>
<comment type="caution">
    <text evidence="3">The sequence shown here is derived from an EMBL/GenBank/DDBJ whole genome shotgun (WGS) entry which is preliminary data.</text>
</comment>
<feature type="signal peptide" evidence="2">
    <location>
        <begin position="1"/>
        <end position="22"/>
    </location>
</feature>
<accession>A0AAD9NCS6</accession>
<name>A0AAD9NCS6_9ANNE</name>
<evidence type="ECO:0008006" key="5">
    <source>
        <dbReference type="Google" id="ProtNLM"/>
    </source>
</evidence>
<evidence type="ECO:0000256" key="2">
    <source>
        <dbReference type="SAM" id="SignalP"/>
    </source>
</evidence>
<proteinExistence type="predicted"/>
<keyword evidence="4" id="KW-1185">Reference proteome</keyword>
<evidence type="ECO:0000313" key="3">
    <source>
        <dbReference type="EMBL" id="KAK2162474.1"/>
    </source>
</evidence>
<evidence type="ECO:0000313" key="4">
    <source>
        <dbReference type="Proteomes" id="UP001208570"/>
    </source>
</evidence>
<gene>
    <name evidence="3" type="ORF">LSH36_98g06052</name>
</gene>
<dbReference type="AlphaFoldDB" id="A0AAD9NCS6"/>
<protein>
    <recommendedName>
        <fullName evidence="5">Apple domain-containing protein</fullName>
    </recommendedName>
</protein>
<dbReference type="Proteomes" id="UP001208570">
    <property type="component" value="Unassembled WGS sequence"/>
</dbReference>
<feature type="compositionally biased region" description="Polar residues" evidence="1">
    <location>
        <begin position="154"/>
        <end position="166"/>
    </location>
</feature>
<feature type="region of interest" description="Disordered" evidence="1">
    <location>
        <begin position="143"/>
        <end position="170"/>
    </location>
</feature>